<evidence type="ECO:0000256" key="10">
    <source>
        <dbReference type="ARBA" id="ARBA00023034"/>
    </source>
</evidence>
<evidence type="ECO:0000256" key="7">
    <source>
        <dbReference type="ARBA" id="ARBA00022801"/>
    </source>
</evidence>
<gene>
    <name evidence="21" type="ORF">C7M84_022370</name>
</gene>
<dbReference type="GO" id="GO:0007599">
    <property type="term" value="P:hemostasis"/>
    <property type="evidence" value="ECO:0007669"/>
    <property type="project" value="UniProtKB-KW"/>
</dbReference>
<evidence type="ECO:0000256" key="18">
    <source>
        <dbReference type="ARBA" id="ARBA00042403"/>
    </source>
</evidence>
<keyword evidence="5" id="KW-0645">Protease</keyword>
<dbReference type="CDD" id="cd00190">
    <property type="entry name" value="Tryp_SPc"/>
    <property type="match status" value="1"/>
</dbReference>
<dbReference type="InterPro" id="IPR009003">
    <property type="entry name" value="Peptidase_S1_PA"/>
</dbReference>
<dbReference type="PANTHER" id="PTHR24258">
    <property type="entry name" value="SERINE PROTEASE-RELATED"/>
    <property type="match status" value="1"/>
</dbReference>
<evidence type="ECO:0000256" key="19">
    <source>
        <dbReference type="ARBA" id="ARBA00042906"/>
    </source>
</evidence>
<comment type="function">
    <text evidence="14">Protein C is a vitamin K-dependent serine protease that regulates blood coagulation by inactivating factors Va and VIIIa in the presence of calcium ions and phospholipids. Exerts a protective effect on the endothelial cell barrier function.</text>
</comment>
<evidence type="ECO:0000256" key="5">
    <source>
        <dbReference type="ARBA" id="ARBA00022670"/>
    </source>
</evidence>
<dbReference type="InterPro" id="IPR001314">
    <property type="entry name" value="Peptidase_S1A"/>
</dbReference>
<comment type="catalytic activity">
    <reaction evidence="13">
        <text>Degradation of blood coagulation factors Va and VIIIa.</text>
        <dbReference type="EC" id="3.4.21.69"/>
    </reaction>
</comment>
<proteinExistence type="predicted"/>
<accession>A0A423U6W2</accession>
<protein>
    <recommendedName>
        <fullName evidence="16">Vitamin K-dependent protein C</fullName>
        <ecNumber evidence="15">3.4.21.69</ecNumber>
    </recommendedName>
    <alternativeName>
        <fullName evidence="19">Anticoagulant protein C</fullName>
    </alternativeName>
    <alternativeName>
        <fullName evidence="17">Autoprothrombin IIA</fullName>
    </alternativeName>
    <alternativeName>
        <fullName evidence="18">Blood coagulation factor XIV</fullName>
    </alternativeName>
</protein>
<evidence type="ECO:0000256" key="17">
    <source>
        <dbReference type="ARBA" id="ARBA00041306"/>
    </source>
</evidence>
<dbReference type="EMBL" id="QCYY01000539">
    <property type="protein sequence ID" value="ROT84439.1"/>
    <property type="molecule type" value="Genomic_DNA"/>
</dbReference>
<dbReference type="PRINTS" id="PR00722">
    <property type="entry name" value="CHYMOTRYPSIN"/>
</dbReference>
<dbReference type="STRING" id="6689.A0A423U6W2"/>
<dbReference type="GO" id="GO:0005783">
    <property type="term" value="C:endoplasmic reticulum"/>
    <property type="evidence" value="ECO:0007669"/>
    <property type="project" value="UniProtKB-SubCell"/>
</dbReference>
<evidence type="ECO:0000256" key="16">
    <source>
        <dbReference type="ARBA" id="ARBA00040219"/>
    </source>
</evidence>
<organism evidence="21 22">
    <name type="scientific">Penaeus vannamei</name>
    <name type="common">Whiteleg shrimp</name>
    <name type="synonym">Litopenaeus vannamei</name>
    <dbReference type="NCBI Taxonomy" id="6689"/>
    <lineage>
        <taxon>Eukaryota</taxon>
        <taxon>Metazoa</taxon>
        <taxon>Ecdysozoa</taxon>
        <taxon>Arthropoda</taxon>
        <taxon>Crustacea</taxon>
        <taxon>Multicrustacea</taxon>
        <taxon>Malacostraca</taxon>
        <taxon>Eumalacostraca</taxon>
        <taxon>Eucarida</taxon>
        <taxon>Decapoda</taxon>
        <taxon>Dendrobranchiata</taxon>
        <taxon>Penaeoidea</taxon>
        <taxon>Penaeidae</taxon>
        <taxon>Penaeus</taxon>
    </lineage>
</organism>
<evidence type="ECO:0000256" key="14">
    <source>
        <dbReference type="ARBA" id="ARBA00037553"/>
    </source>
</evidence>
<keyword evidence="8" id="KW-0256">Endoplasmic reticulum</keyword>
<dbReference type="OrthoDB" id="6380398at2759"/>
<dbReference type="SUPFAM" id="SSF50494">
    <property type="entry name" value="Trypsin-like serine proteases"/>
    <property type="match status" value="1"/>
</dbReference>
<comment type="subcellular location">
    <subcellularLocation>
        <location evidence="1">Endoplasmic reticulum</location>
    </subcellularLocation>
    <subcellularLocation>
        <location evidence="2">Golgi apparatus</location>
    </subcellularLocation>
    <subcellularLocation>
        <location evidence="3">Secreted</location>
    </subcellularLocation>
</comment>
<evidence type="ECO:0000256" key="9">
    <source>
        <dbReference type="ARBA" id="ARBA00022825"/>
    </source>
</evidence>
<evidence type="ECO:0000256" key="1">
    <source>
        <dbReference type="ARBA" id="ARBA00004240"/>
    </source>
</evidence>
<feature type="domain" description="Peptidase S1" evidence="20">
    <location>
        <begin position="86"/>
        <end position="273"/>
    </location>
</feature>
<dbReference type="InterPro" id="IPR033116">
    <property type="entry name" value="TRYPSIN_SER"/>
</dbReference>
<keyword evidence="11" id="KW-1015">Disulfide bond</keyword>
<evidence type="ECO:0000256" key="11">
    <source>
        <dbReference type="ARBA" id="ARBA00023157"/>
    </source>
</evidence>
<evidence type="ECO:0000256" key="8">
    <source>
        <dbReference type="ARBA" id="ARBA00022824"/>
    </source>
</evidence>
<keyword evidence="9" id="KW-0720">Serine protease</keyword>
<name>A0A423U6W2_PENVA</name>
<reference evidence="21 22" key="1">
    <citation type="submission" date="2018-04" db="EMBL/GenBank/DDBJ databases">
        <authorList>
            <person name="Zhang X."/>
            <person name="Yuan J."/>
            <person name="Li F."/>
            <person name="Xiang J."/>
        </authorList>
    </citation>
    <scope>NUCLEOTIDE SEQUENCE [LARGE SCALE GENOMIC DNA]</scope>
    <source>
        <tissue evidence="21">Muscle</tissue>
    </source>
</reference>
<dbReference type="Pfam" id="PF00089">
    <property type="entry name" value="Trypsin"/>
    <property type="match status" value="1"/>
</dbReference>
<evidence type="ECO:0000256" key="4">
    <source>
        <dbReference type="ARBA" id="ARBA00022525"/>
    </source>
</evidence>
<keyword evidence="10" id="KW-0333">Golgi apparatus</keyword>
<evidence type="ECO:0000256" key="2">
    <source>
        <dbReference type="ARBA" id="ARBA00004555"/>
    </source>
</evidence>
<dbReference type="PROSITE" id="PS00135">
    <property type="entry name" value="TRYPSIN_SER"/>
    <property type="match status" value="1"/>
</dbReference>
<keyword evidence="7" id="KW-0378">Hydrolase</keyword>
<evidence type="ECO:0000256" key="3">
    <source>
        <dbReference type="ARBA" id="ARBA00004613"/>
    </source>
</evidence>
<dbReference type="InterPro" id="IPR001254">
    <property type="entry name" value="Trypsin_dom"/>
</dbReference>
<dbReference type="InterPro" id="IPR043504">
    <property type="entry name" value="Peptidase_S1_PA_chymotrypsin"/>
</dbReference>
<keyword evidence="6" id="KW-0356">Hemostasis</keyword>
<evidence type="ECO:0000259" key="20">
    <source>
        <dbReference type="PROSITE" id="PS50240"/>
    </source>
</evidence>
<dbReference type="PROSITE" id="PS50240">
    <property type="entry name" value="TRYPSIN_DOM"/>
    <property type="match status" value="1"/>
</dbReference>
<dbReference type="Proteomes" id="UP000283509">
    <property type="component" value="Unassembled WGS sequence"/>
</dbReference>
<dbReference type="GO" id="GO:0004252">
    <property type="term" value="F:serine-type endopeptidase activity"/>
    <property type="evidence" value="ECO:0007669"/>
    <property type="project" value="UniProtKB-EC"/>
</dbReference>
<dbReference type="GO" id="GO:0005794">
    <property type="term" value="C:Golgi apparatus"/>
    <property type="evidence" value="ECO:0007669"/>
    <property type="project" value="UniProtKB-SubCell"/>
</dbReference>
<dbReference type="GO" id="GO:0006508">
    <property type="term" value="P:proteolysis"/>
    <property type="evidence" value="ECO:0007669"/>
    <property type="project" value="UniProtKB-KW"/>
</dbReference>
<keyword evidence="12" id="KW-0325">Glycoprotein</keyword>
<evidence type="ECO:0000256" key="6">
    <source>
        <dbReference type="ARBA" id="ARBA00022696"/>
    </source>
</evidence>
<evidence type="ECO:0000256" key="12">
    <source>
        <dbReference type="ARBA" id="ARBA00023180"/>
    </source>
</evidence>
<keyword evidence="4" id="KW-0964">Secreted</keyword>
<reference evidence="21 22" key="2">
    <citation type="submission" date="2019-01" db="EMBL/GenBank/DDBJ databases">
        <title>The decoding of complex shrimp genome reveals the adaptation for benthos swimmer, frequently molting mechanism and breeding impact on genome.</title>
        <authorList>
            <person name="Sun Y."/>
            <person name="Gao Y."/>
            <person name="Yu Y."/>
        </authorList>
    </citation>
    <scope>NUCLEOTIDE SEQUENCE [LARGE SCALE GENOMIC DNA]</scope>
    <source>
        <tissue evidence="21">Muscle</tissue>
    </source>
</reference>
<dbReference type="PANTHER" id="PTHR24258:SF116">
    <property type="entry name" value="FI16631P1-RELATED"/>
    <property type="match status" value="1"/>
</dbReference>
<evidence type="ECO:0000256" key="13">
    <source>
        <dbReference type="ARBA" id="ARBA00036045"/>
    </source>
</evidence>
<evidence type="ECO:0000313" key="22">
    <source>
        <dbReference type="Proteomes" id="UP000283509"/>
    </source>
</evidence>
<dbReference type="AlphaFoldDB" id="A0A423U6W2"/>
<dbReference type="GO" id="GO:0005576">
    <property type="term" value="C:extracellular region"/>
    <property type="evidence" value="ECO:0007669"/>
    <property type="project" value="UniProtKB-SubCell"/>
</dbReference>
<evidence type="ECO:0000256" key="15">
    <source>
        <dbReference type="ARBA" id="ARBA00038995"/>
    </source>
</evidence>
<dbReference type="Gene3D" id="2.40.10.10">
    <property type="entry name" value="Trypsin-like serine proteases"/>
    <property type="match status" value="2"/>
</dbReference>
<dbReference type="FunFam" id="2.40.10.10:FF:000011">
    <property type="entry name" value="Coagulation factor X"/>
    <property type="match status" value="1"/>
</dbReference>
<keyword evidence="22" id="KW-1185">Reference proteome</keyword>
<comment type="caution">
    <text evidence="21">The sequence shown here is derived from an EMBL/GenBank/DDBJ whole genome shotgun (WGS) entry which is preliminary data.</text>
</comment>
<dbReference type="EC" id="3.4.21.69" evidence="15"/>
<dbReference type="SMART" id="SM00020">
    <property type="entry name" value="Tryp_SPc"/>
    <property type="match status" value="1"/>
</dbReference>
<sequence length="280" mass="29985">MITTIRTTITRIKTTIRTTITRIKTTIRTIVTLIKTTIRTTITLSKTTIPTTITRIKTTIPTTITLSKTTIRTITTASRPDPRFPSHSPSFSYKVLLNMWDWNNGPTAIVRRSVESIVVHPNYSSSTLDNDIALMKLSEKVDFGTGIKPVCLPSPSADFTGQSATAVGWGTSSFGGSQLEIANEITVPIRTQAECTAVYSNHITGNMFCAGLAAGGKDSCQGDSGGPLTLEAADGSHSLAGVVSWGSGCADPGVYGVYTDVRNYIGWIQETANTGNNCQK</sequence>
<evidence type="ECO:0000313" key="21">
    <source>
        <dbReference type="EMBL" id="ROT84439.1"/>
    </source>
</evidence>